<protein>
    <submittedName>
        <fullName evidence="1">Uncharacterized protein</fullName>
    </submittedName>
</protein>
<evidence type="ECO:0000313" key="2">
    <source>
        <dbReference type="Proteomes" id="UP001141327"/>
    </source>
</evidence>
<dbReference type="Gene3D" id="3.80.10.10">
    <property type="entry name" value="Ribonuclease Inhibitor"/>
    <property type="match status" value="1"/>
</dbReference>
<gene>
    <name evidence="1" type="ORF">PAPYR_9563</name>
</gene>
<name>A0ABQ8U9P9_9EUKA</name>
<proteinExistence type="predicted"/>
<accession>A0ABQ8U9P9</accession>
<dbReference type="EMBL" id="JAPMOS010000106">
    <property type="protein sequence ID" value="KAJ4455483.1"/>
    <property type="molecule type" value="Genomic_DNA"/>
</dbReference>
<keyword evidence="2" id="KW-1185">Reference proteome</keyword>
<dbReference type="Proteomes" id="UP001141327">
    <property type="component" value="Unassembled WGS sequence"/>
</dbReference>
<comment type="caution">
    <text evidence="1">The sequence shown here is derived from an EMBL/GenBank/DDBJ whole genome shotgun (WGS) entry which is preliminary data.</text>
</comment>
<dbReference type="SUPFAM" id="SSF52047">
    <property type="entry name" value="RNI-like"/>
    <property type="match status" value="2"/>
</dbReference>
<dbReference type="InterPro" id="IPR032675">
    <property type="entry name" value="LRR_dom_sf"/>
</dbReference>
<sequence>MPPVAVVDVDDASLLLCLPSELLPGMVEASASPLRTYIQLLSLCRATRTAIRGAPREMSFFRDEDDPLIGEVTIPTPDALAALVGPCKSLVQLTLPCGDVLPLRRRGEEAACAPWVSEAFGDHGQLAVLNVPSASAARVFMATLAGIVGHLPGLEQLHLGGPDEFIIMTRRIPLDPEDDVFWTDSLHTSFHALLVALGRSCPRLRVLHHTLPLSHVPTDALLPIAGVLTDLHAPMSGNRDVPIDASFIARLTSMQHLTLGWCSYDSLRPIASRLTQLRLLGSNTSESLADVGLCQLETLQLSLRCGPSAEATFARLIGANRNTLRTVILGACDTPGTEAAHVSRLLDPLNCLPHLTDLTVIMVGAGLTEPSQEAVFARLLTPGLAPKSSPPETNCLIPLVRIAGQRLRTLCLDVHNLRLQETTLELTLLGGARPARTRRLRSIEGLPGLRGLSRTPCHLRATSMPHLARVRGVRSQDRLSSPFLLQLLDLAPRLCDLSPRVGTIKTPAILRRLFASDSLTRLSLSVSATAMSRHLSAQIPVHGRTLQLPAQLERLEVQVLCLRSDMELVVDAPGLRSLSLEVPSNNTGVWVTLRCPALVALKLEASTLVGLGLADAGGPAPPLIHLKLAIPPFCTISKDESLMEDPAGVLELLGSRLRRVCLQGTFSAWPRLAAALGRLPRLAELRLERLTSPCDLVLACPILKRLVLDETRFRSMVFDCPLLEMLSVSGEEALERLDPAEGHVPPNLHLSTELWTGRSLTARFPWLRRVPHVEHHW</sequence>
<evidence type="ECO:0000313" key="1">
    <source>
        <dbReference type="EMBL" id="KAJ4455483.1"/>
    </source>
</evidence>
<organism evidence="1 2">
    <name type="scientific">Paratrimastix pyriformis</name>
    <dbReference type="NCBI Taxonomy" id="342808"/>
    <lineage>
        <taxon>Eukaryota</taxon>
        <taxon>Metamonada</taxon>
        <taxon>Preaxostyla</taxon>
        <taxon>Paratrimastigidae</taxon>
        <taxon>Paratrimastix</taxon>
    </lineage>
</organism>
<reference evidence="1" key="1">
    <citation type="journal article" date="2022" name="bioRxiv">
        <title>Genomics of Preaxostyla Flagellates Illuminates Evolutionary Transitions and the Path Towards Mitochondrial Loss.</title>
        <authorList>
            <person name="Novak L.V.F."/>
            <person name="Treitli S.C."/>
            <person name="Pyrih J."/>
            <person name="Halakuc P."/>
            <person name="Pipaliya S.V."/>
            <person name="Vacek V."/>
            <person name="Brzon O."/>
            <person name="Soukal P."/>
            <person name="Eme L."/>
            <person name="Dacks J.B."/>
            <person name="Karnkowska A."/>
            <person name="Elias M."/>
            <person name="Hampl V."/>
        </authorList>
    </citation>
    <scope>NUCLEOTIDE SEQUENCE</scope>
    <source>
        <strain evidence="1">RCP-MX</strain>
    </source>
</reference>